<dbReference type="Pfam" id="PF00501">
    <property type="entry name" value="AMP-binding"/>
    <property type="match status" value="1"/>
</dbReference>
<accession>A0A496PGM1</accession>
<dbReference type="RefSeq" id="WP_121485962.1">
    <property type="nucleotide sequence ID" value="NZ_QQXL01000008.1"/>
</dbReference>
<feature type="region of interest" description="Disordered" evidence="1">
    <location>
        <begin position="399"/>
        <end position="419"/>
    </location>
</feature>
<dbReference type="Pfam" id="PF23562">
    <property type="entry name" value="AMP-binding_C_3"/>
    <property type="match status" value="1"/>
</dbReference>
<keyword evidence="3" id="KW-0436">Ligase</keyword>
<organism evidence="3 4">
    <name type="scientific">Galactobacter caseinivorans</name>
    <dbReference type="NCBI Taxonomy" id="2676123"/>
    <lineage>
        <taxon>Bacteria</taxon>
        <taxon>Bacillati</taxon>
        <taxon>Actinomycetota</taxon>
        <taxon>Actinomycetes</taxon>
        <taxon>Micrococcales</taxon>
        <taxon>Micrococcaceae</taxon>
        <taxon>Galactobacter</taxon>
    </lineage>
</organism>
<dbReference type="PANTHER" id="PTHR43272">
    <property type="entry name" value="LONG-CHAIN-FATTY-ACID--COA LIGASE"/>
    <property type="match status" value="1"/>
</dbReference>
<dbReference type="GO" id="GO:0016020">
    <property type="term" value="C:membrane"/>
    <property type="evidence" value="ECO:0007669"/>
    <property type="project" value="TreeGrafter"/>
</dbReference>
<evidence type="ECO:0000313" key="4">
    <source>
        <dbReference type="Proteomes" id="UP000273119"/>
    </source>
</evidence>
<proteinExistence type="predicted"/>
<name>A0A496PGM1_9MICC</name>
<dbReference type="AlphaFoldDB" id="A0A496PGM1"/>
<evidence type="ECO:0000313" key="3">
    <source>
        <dbReference type="EMBL" id="RKW69632.1"/>
    </source>
</evidence>
<dbReference type="PANTHER" id="PTHR43272:SF52">
    <property type="entry name" value="AMP-DEPENDENT SYNTHETASE_LIGASE DOMAIN-CONTAINING PROTEIN"/>
    <property type="match status" value="1"/>
</dbReference>
<dbReference type="Gene3D" id="3.40.50.12780">
    <property type="entry name" value="N-terminal domain of ligase-like"/>
    <property type="match status" value="1"/>
</dbReference>
<reference evidence="3 4" key="1">
    <citation type="submission" date="2018-07" db="EMBL/GenBank/DDBJ databases">
        <title>Arthrobacter sp. nov., isolated from raw cow's milk with high bacterial count.</title>
        <authorList>
            <person name="Hahne J."/>
            <person name="Isele D."/>
            <person name="Lipski A."/>
        </authorList>
    </citation>
    <scope>NUCLEOTIDE SEQUENCE [LARGE SCALE GENOMIC DNA]</scope>
    <source>
        <strain evidence="3 4">JZ R-183</strain>
    </source>
</reference>
<comment type="caution">
    <text evidence="3">The sequence shown here is derived from an EMBL/GenBank/DDBJ whole genome shotgun (WGS) entry which is preliminary data.</text>
</comment>
<dbReference type="Proteomes" id="UP000273119">
    <property type="component" value="Unassembled WGS sequence"/>
</dbReference>
<sequence>MSQATPLPEASSPLLVNDPALLTTVHLLEARRRVSPEKTAFRVLVDQPGADAAGLDADGLRPVTTDAFARAAERAAAYLIREGIKVGDRVLLAGPTTYEWALADFACWYAGAVVVPVYPSSSPQQAAEMAGAAGAELALVDGRGVDAQKLLSATPGVRGVDLSVLTDAPEATREELEQVSARWKQRTPQDIASIAFTSGTSGEPKPVQITHANFSVLVQNIQASYSGVLHESASTLILLPLSHVLARGLQLVCLHAGMTITHLDDPSKVIDVMGRVRPTFLVVVPRVLDKVMERLRTVADKVHLGGAIQRAERVAMVAARRDQANARRPVDAQDRGTRAQRAEFALWDRLLYSRVRKIFGGRITYLLSGAAGLRSEVGLFFQGAGLPVIQGYGLTETTAPATGQRPGDLRAGTVGPPEPGTTVRIAEDGEVLISGPGVCAGYGADAEHPLPAVDADGFLHTGDLGRLEDGHLIITGRKKDLIITAYGKNVSPTRWEEAMEADPAVSHAILVGEDKPFLLGVVFSEQLEEGFSGAIDAVGEHEGALRTRISTLMERVNEGFSRPERPRALVLLRGGIDEDPRFVTPTGKVRRGPLLQEIGALIEAEYNKLRRG</sequence>
<keyword evidence="4" id="KW-1185">Reference proteome</keyword>
<dbReference type="SUPFAM" id="SSF56801">
    <property type="entry name" value="Acetyl-CoA synthetase-like"/>
    <property type="match status" value="1"/>
</dbReference>
<dbReference type="EMBL" id="QQXL01000008">
    <property type="protein sequence ID" value="RKW69632.1"/>
    <property type="molecule type" value="Genomic_DNA"/>
</dbReference>
<dbReference type="PROSITE" id="PS00455">
    <property type="entry name" value="AMP_BINDING"/>
    <property type="match status" value="1"/>
</dbReference>
<dbReference type="InterPro" id="IPR042099">
    <property type="entry name" value="ANL_N_sf"/>
</dbReference>
<gene>
    <name evidence="3" type="ORF">DWQ67_12665</name>
</gene>
<dbReference type="InterPro" id="IPR000873">
    <property type="entry name" value="AMP-dep_synth/lig_dom"/>
</dbReference>
<dbReference type="GO" id="GO:0004467">
    <property type="term" value="F:long-chain fatty acid-CoA ligase activity"/>
    <property type="evidence" value="ECO:0007669"/>
    <property type="project" value="TreeGrafter"/>
</dbReference>
<evidence type="ECO:0000256" key="1">
    <source>
        <dbReference type="SAM" id="MobiDB-lite"/>
    </source>
</evidence>
<feature type="domain" description="AMP-dependent synthetase/ligase" evidence="2">
    <location>
        <begin position="50"/>
        <end position="442"/>
    </location>
</feature>
<dbReference type="InterPro" id="IPR020845">
    <property type="entry name" value="AMP-binding_CS"/>
</dbReference>
<evidence type="ECO:0000259" key="2">
    <source>
        <dbReference type="Pfam" id="PF00501"/>
    </source>
</evidence>
<protein>
    <submittedName>
        <fullName evidence="3">Long-chain fatty acid--CoA ligase</fullName>
    </submittedName>
</protein>